<dbReference type="PANTHER" id="PTHR43280">
    <property type="entry name" value="ARAC-FAMILY TRANSCRIPTIONAL REGULATOR"/>
    <property type="match status" value="1"/>
</dbReference>
<evidence type="ECO:0000256" key="1">
    <source>
        <dbReference type="ARBA" id="ARBA00023125"/>
    </source>
</evidence>
<keyword evidence="4" id="KW-1185">Reference proteome</keyword>
<accession>A0A7W2FPK1</accession>
<dbReference type="Gene3D" id="1.10.10.60">
    <property type="entry name" value="Homeodomain-like"/>
    <property type="match status" value="1"/>
</dbReference>
<dbReference type="GO" id="GO:0043565">
    <property type="term" value="F:sequence-specific DNA binding"/>
    <property type="evidence" value="ECO:0007669"/>
    <property type="project" value="InterPro"/>
</dbReference>
<dbReference type="SMART" id="SM00342">
    <property type="entry name" value="HTH_ARAC"/>
    <property type="match status" value="1"/>
</dbReference>
<dbReference type="InterPro" id="IPR018060">
    <property type="entry name" value="HTH_AraC"/>
</dbReference>
<gene>
    <name evidence="3" type="ORF">H2O73_06210</name>
</gene>
<reference evidence="3 4" key="1">
    <citation type="submission" date="2020-07" db="EMBL/GenBank/DDBJ databases">
        <title>Vibrio marinisediminis sp. nov., isolated from marine sediment.</title>
        <authorList>
            <person name="Ji X."/>
        </authorList>
    </citation>
    <scope>NUCLEOTIDE SEQUENCE [LARGE SCALE GENOMIC DNA]</scope>
    <source>
        <strain evidence="3 4">404</strain>
    </source>
</reference>
<dbReference type="PROSITE" id="PS01124">
    <property type="entry name" value="HTH_ARAC_FAMILY_2"/>
    <property type="match status" value="1"/>
</dbReference>
<feature type="domain" description="HTH araC/xylS-type" evidence="2">
    <location>
        <begin position="208"/>
        <end position="308"/>
    </location>
</feature>
<name>A0A7W2FPK1_9VIBR</name>
<dbReference type="PANTHER" id="PTHR43280:SF2">
    <property type="entry name" value="HTH-TYPE TRANSCRIPTIONAL REGULATOR EXSA"/>
    <property type="match status" value="1"/>
</dbReference>
<dbReference type="Proteomes" id="UP000571701">
    <property type="component" value="Unassembled WGS sequence"/>
</dbReference>
<dbReference type="Pfam" id="PF12833">
    <property type="entry name" value="HTH_18"/>
    <property type="match status" value="1"/>
</dbReference>
<sequence>MIEKKIIIEKDIDSFKRSMSHLNQTAIQLTGKTFNYYSEVIDLPNMQLSRITIGKASMFHGVSTKGRVSFIIQKNSTPIKVNGQTVTVGGLYIMPPNEEIIALYQHDLEGFFFSIEEDYFKSYCGEPLYQKILATSESTRKGLLQNQNIENIKIEITKIIELTLLSHNNLSPTLILDIQQRIALLLKDIFQTPPKTIKNINTRKKIVDRALMLIAGSTDVHMSIPFIASHCYCSVRTLEYAFMSILSVSPKQYLSISRMNMIHKELSDSNNNILISNLIEKYGIINQGRFSKQYKLFFGEYPKETKMRNKP</sequence>
<dbReference type="EMBL" id="JACFYF010000002">
    <property type="protein sequence ID" value="MBA5761940.1"/>
    <property type="molecule type" value="Genomic_DNA"/>
</dbReference>
<dbReference type="AlphaFoldDB" id="A0A7W2FPK1"/>
<protein>
    <submittedName>
        <fullName evidence="3">Helix-turn-helix domain-containing protein</fullName>
    </submittedName>
</protein>
<evidence type="ECO:0000313" key="3">
    <source>
        <dbReference type="EMBL" id="MBA5761940.1"/>
    </source>
</evidence>
<evidence type="ECO:0000259" key="2">
    <source>
        <dbReference type="PROSITE" id="PS01124"/>
    </source>
</evidence>
<comment type="caution">
    <text evidence="3">The sequence shown here is derived from an EMBL/GenBank/DDBJ whole genome shotgun (WGS) entry which is preliminary data.</text>
</comment>
<dbReference type="RefSeq" id="WP_182107685.1">
    <property type="nucleotide sequence ID" value="NZ_JACFYF010000002.1"/>
</dbReference>
<evidence type="ECO:0000313" key="4">
    <source>
        <dbReference type="Proteomes" id="UP000571701"/>
    </source>
</evidence>
<dbReference type="GO" id="GO:0003700">
    <property type="term" value="F:DNA-binding transcription factor activity"/>
    <property type="evidence" value="ECO:0007669"/>
    <property type="project" value="InterPro"/>
</dbReference>
<keyword evidence="1" id="KW-0238">DNA-binding</keyword>
<organism evidence="3 4">
    <name type="scientific">Vibrio marinisediminis</name>
    <dbReference type="NCBI Taxonomy" id="2758441"/>
    <lineage>
        <taxon>Bacteria</taxon>
        <taxon>Pseudomonadati</taxon>
        <taxon>Pseudomonadota</taxon>
        <taxon>Gammaproteobacteria</taxon>
        <taxon>Vibrionales</taxon>
        <taxon>Vibrionaceae</taxon>
        <taxon>Vibrio</taxon>
    </lineage>
</organism>
<proteinExistence type="predicted"/>